<feature type="domain" description="Secretion system C-terminal sorting" evidence="2">
    <location>
        <begin position="1658"/>
        <end position="1733"/>
    </location>
</feature>
<dbReference type="Pfam" id="PF18962">
    <property type="entry name" value="Por_Secre_tail"/>
    <property type="match status" value="1"/>
</dbReference>
<proteinExistence type="predicted"/>
<sequence>MKYVFVLLLTIMVVIYSQAQPEHDYYWVGTSANTIQGSGEWTDLNAWRLDSINGAIPTQVPISTNNVYFMVAAFPTSLPGTDSVVITVSNNANCKTFYWDNLIPTLARKIVFRTNTAGSTGPSNINLDIYGIFELPNADKLDFDFNGSLRFRSQDTLVTLKTNGHKLLVKQVVFEGSDSTEFRLLDFFYVDDPKEYHYSRTLNIDGGFCYFYSGYLNFNHQNAILDRFDAYRTNFASRKLNIANSHIQLIGHGDYIWITNFNAVGTNYSFFDAAGSHLLVQEPTKRAYGQQLWLGDVNYDSISTNTRYYTYLRSSQPTIQHLFIHNDHYFYGDLNATIENLHLYGGYFYRFNYRSPQITVENVFVHTDCDDFAFLVGWQGTNGKIIKKTANTTLTLDKVVLNGIEGDISNGQTYVANNSIDGGGNTNWTINSPTARAMRFRYSNASATSHYWHNVTNWEEWNGTTWVGSNCLPTPTDNVYFDGLSFPATGNQRLRVDSLAYCHDMRWHSSIDNRIEWYAYLHANQTPQTFNLFGTLALDEDMSIACINGTINLWGNDPDSLITKGVYIYPILQLQPYSDYHIWDSLTARTLQGLKNSSIRADNITMNLGQLHVDKRQLDSVECHLTNHRAYAFRDYGGYQHGISYTGTTTFHFWGDNRYLNCNHAATGDGRSYLYGSSCGNCTGAQPPAHFPNVIFHGELFGLIYHMTVHGDLTLLDQGKFHHWVNNPTYFKQIKVLGDQPNSPYQGDLNLTAGKEYVFDSYYANYYATTHANFGFNSQINIAGTLNAIGTCIEPITIRTFTGKPITIRVGAANIEYAFIEGLDNTGNPTINAVNSVDGGGNSAINFTTSGTGTTLYWRANFDDVTDFEGAWNDPRHWTSNPASLVGDSACIPSIADTVIFDGMSFSPTSNGCFIDAVAFCKTIWVQADVNLTNTSLTSPTGNLLIGESCLIDLPMTQYNYTGSLTFVGNGGSIRTSNTTLVNQEIHFKSVTGNWDLTDAFTLENRHDIRHGRLQLTAGNLQTNGHTLNLYNSFYARGGLQQQLDLGTSTVNLLCLGRNMDNGYTYPWSIGSTNIELKGEQSTLNFGDNNATVYELRMHMGYDSLTWRTIKGAATYDNNHITYGVVNFGAVNEISNITSSANYQYINFLGTAYFRGDNLMDSIAFAGGQFYYLYQNTEQHLKAPHGKIIANGSGANFVNIETYPSNQKSYFHKEWGDYFCLDYVKIKDNEGRRGINPNTGVADNDLYFYTGTNSDNINGTATGIWNFSLLFSTHTVQAPTIAACDGQDSIDITIAITGNDYYDVRYNWYDSLGNTGADTIQLNDDDNDPSTPFIYTFRKPILASGFYAFDIATFRCDKRTAAAIDTAWVYKTVPNTLVAVNRAASCYLTNSGAWVDFYDEIEAKPILSLQDSLNSTDLDSLKQVNAAVFFEPTVAYYAGRPYLPRHWKITPSNNVGAKVRLYFTQEELDSLYAHTFHGMNGLAFDHSNAYLEVWKFDAVPPANASIGSSAPIIVPHTVIPLTGSSRKALTSTTNVLAIEFEVNSFSHFILVPTTPVLLPLELVTFDAQATPQKQVALTWETASIKNSSHFEVLRSSDGIDFKSLKEVTATTELRYSCLDKHPHNGYNYYRLKIYGKDGTVQLSTIKAIYFPTTELLEVYPNPIAKGNLTVRVSTEREEPLWGEFVNPLGQTITTEIKAVSIGHNVLELNTSALSKGIYVLRIHQGNQMIGQQKIWKTE</sequence>
<dbReference type="KEGG" id="aup:AsAng_0027740"/>
<gene>
    <name evidence="3" type="ORF">AsAng_0027740</name>
</gene>
<feature type="chain" id="PRO_5038031940" evidence="1">
    <location>
        <begin position="20"/>
        <end position="1738"/>
    </location>
</feature>
<dbReference type="EMBL" id="AP026867">
    <property type="protein sequence ID" value="BDS12059.1"/>
    <property type="molecule type" value="Genomic_DNA"/>
</dbReference>
<keyword evidence="4" id="KW-1185">Reference proteome</keyword>
<feature type="signal peptide" evidence="1">
    <location>
        <begin position="1"/>
        <end position="19"/>
    </location>
</feature>
<evidence type="ECO:0000259" key="2">
    <source>
        <dbReference type="Pfam" id="PF18962"/>
    </source>
</evidence>
<evidence type="ECO:0000256" key="1">
    <source>
        <dbReference type="SAM" id="SignalP"/>
    </source>
</evidence>
<reference evidence="3" key="1">
    <citation type="submission" date="2022-09" db="EMBL/GenBank/DDBJ databases">
        <title>Aureispira anguillicida sp. nov., isolated from Leptocephalus of Japanese eel Anguilla japonica.</title>
        <authorList>
            <person name="Yuasa K."/>
            <person name="Mekata T."/>
            <person name="Ikunari K."/>
        </authorList>
    </citation>
    <scope>NUCLEOTIDE SEQUENCE</scope>
    <source>
        <strain evidence="3">EL160426</strain>
    </source>
</reference>
<evidence type="ECO:0000313" key="4">
    <source>
        <dbReference type="Proteomes" id="UP001060919"/>
    </source>
</evidence>
<protein>
    <submittedName>
        <fullName evidence="3">T9SS type A sorting domain-containing protein</fullName>
    </submittedName>
</protein>
<accession>A0A915YFA1</accession>
<dbReference type="RefSeq" id="WP_264793179.1">
    <property type="nucleotide sequence ID" value="NZ_AP026867.1"/>
</dbReference>
<keyword evidence="1" id="KW-0732">Signal</keyword>
<name>A0A915YFA1_9BACT</name>
<evidence type="ECO:0000313" key="3">
    <source>
        <dbReference type="EMBL" id="BDS12059.1"/>
    </source>
</evidence>
<dbReference type="InterPro" id="IPR026444">
    <property type="entry name" value="Secre_tail"/>
</dbReference>
<dbReference type="Proteomes" id="UP001060919">
    <property type="component" value="Chromosome"/>
</dbReference>
<organism evidence="3 4">
    <name type="scientific">Aureispira anguillae</name>
    <dbReference type="NCBI Taxonomy" id="2864201"/>
    <lineage>
        <taxon>Bacteria</taxon>
        <taxon>Pseudomonadati</taxon>
        <taxon>Bacteroidota</taxon>
        <taxon>Saprospiria</taxon>
        <taxon>Saprospirales</taxon>
        <taxon>Saprospiraceae</taxon>
        <taxon>Aureispira</taxon>
    </lineage>
</organism>
<dbReference type="NCBIfam" id="TIGR04183">
    <property type="entry name" value="Por_Secre_tail"/>
    <property type="match status" value="1"/>
</dbReference>